<organism evidence="1 2">
    <name type="scientific">Candidatus Schekmanbacteria bacterium RBG_13_48_7</name>
    <dbReference type="NCBI Taxonomy" id="1817878"/>
    <lineage>
        <taxon>Bacteria</taxon>
        <taxon>Candidatus Schekmaniibacteriota</taxon>
    </lineage>
</organism>
<evidence type="ECO:0000313" key="1">
    <source>
        <dbReference type="EMBL" id="OGL47468.1"/>
    </source>
</evidence>
<comment type="caution">
    <text evidence="1">The sequence shown here is derived from an EMBL/GenBank/DDBJ whole genome shotgun (WGS) entry which is preliminary data.</text>
</comment>
<protein>
    <submittedName>
        <fullName evidence="1">Uncharacterized protein</fullName>
    </submittedName>
</protein>
<name>A0A1F7S2E0_9BACT</name>
<dbReference type="Proteomes" id="UP000179266">
    <property type="component" value="Unassembled WGS sequence"/>
</dbReference>
<proteinExistence type="predicted"/>
<reference evidence="1 2" key="1">
    <citation type="journal article" date="2016" name="Nat. Commun.">
        <title>Thousands of microbial genomes shed light on interconnected biogeochemical processes in an aquifer system.</title>
        <authorList>
            <person name="Anantharaman K."/>
            <person name="Brown C.T."/>
            <person name="Hug L.A."/>
            <person name="Sharon I."/>
            <person name="Castelle C.J."/>
            <person name="Probst A.J."/>
            <person name="Thomas B.C."/>
            <person name="Singh A."/>
            <person name="Wilkins M.J."/>
            <person name="Karaoz U."/>
            <person name="Brodie E.L."/>
            <person name="Williams K.H."/>
            <person name="Hubbard S.S."/>
            <person name="Banfield J.F."/>
        </authorList>
    </citation>
    <scope>NUCLEOTIDE SEQUENCE [LARGE SCALE GENOMIC DNA]</scope>
</reference>
<accession>A0A1F7S2E0</accession>
<sequence length="127" mass="13832">MNLLHTRSLAETVDAVGETLFFGRMIPGAEARNVAAWLAARQGLPGSYAGMFAPTSLDFRDGIQLFTGERISSRAATAHILGEETCRMLHLIGADTPEVRQSLARATRSMEDCLRKSEAGSRRSGFF</sequence>
<evidence type="ECO:0000313" key="2">
    <source>
        <dbReference type="Proteomes" id="UP000179266"/>
    </source>
</evidence>
<dbReference type="AlphaFoldDB" id="A0A1F7S2E0"/>
<dbReference type="EMBL" id="MGDD01000072">
    <property type="protein sequence ID" value="OGL47468.1"/>
    <property type="molecule type" value="Genomic_DNA"/>
</dbReference>
<gene>
    <name evidence="1" type="ORF">A2161_17210</name>
</gene>